<dbReference type="OrthoDB" id="9134264at2"/>
<sequence length="230" mass="26050">MGESNSTELLPGDFITTDVYHNTFDDLYEKLLDEAAYLYHRSKKEGWQIQDHDVEDYRRVLGVINEFRQTIVIPLMATAELDPYAMQGSVSNARTKALLDYVRTSIAWAVTGQKSWEAGNQHKAWGCMCRAQYWLGRANQVARLPTAVKRDASKRAQAGATKRDAKFEPLRTLARHLAARRRFPSKRNAALSIKPEILAAAKEQNINLSEMQAERTITGWLDGMSFGSKQ</sequence>
<dbReference type="RefSeq" id="WP_062090056.1">
    <property type="nucleotide sequence ID" value="NZ_FCOK02000047.1"/>
</dbReference>
<dbReference type="Proteomes" id="UP000054683">
    <property type="component" value="Unassembled WGS sequence"/>
</dbReference>
<name>A0A158IBK2_9BURK</name>
<gene>
    <name evidence="1" type="ORF">AWB69_05707</name>
</gene>
<accession>A0A158IBK2</accession>
<dbReference type="AlphaFoldDB" id="A0A158IBK2"/>
<protein>
    <submittedName>
        <fullName evidence="1">Uncharacterized protein</fullName>
    </submittedName>
</protein>
<proteinExistence type="predicted"/>
<evidence type="ECO:0000313" key="2">
    <source>
        <dbReference type="Proteomes" id="UP000054683"/>
    </source>
</evidence>
<evidence type="ECO:0000313" key="1">
    <source>
        <dbReference type="EMBL" id="SAL53936.1"/>
    </source>
</evidence>
<reference evidence="1 2" key="1">
    <citation type="submission" date="2016-01" db="EMBL/GenBank/DDBJ databases">
        <authorList>
            <person name="Oliw E.H."/>
        </authorList>
    </citation>
    <scope>NUCLEOTIDE SEQUENCE [LARGE SCALE GENOMIC DNA]</scope>
    <source>
        <strain evidence="1">LMG 27134</strain>
    </source>
</reference>
<dbReference type="EMBL" id="FCOK02000047">
    <property type="protein sequence ID" value="SAL53936.1"/>
    <property type="molecule type" value="Genomic_DNA"/>
</dbReference>
<organism evidence="1 2">
    <name type="scientific">Caballeronia udeis</name>
    <dbReference type="NCBI Taxonomy" id="1232866"/>
    <lineage>
        <taxon>Bacteria</taxon>
        <taxon>Pseudomonadati</taxon>
        <taxon>Pseudomonadota</taxon>
        <taxon>Betaproteobacteria</taxon>
        <taxon>Burkholderiales</taxon>
        <taxon>Burkholderiaceae</taxon>
        <taxon>Caballeronia</taxon>
    </lineage>
</organism>